<comment type="caution">
    <text evidence="1">The sequence shown here is derived from an EMBL/GenBank/DDBJ whole genome shotgun (WGS) entry which is preliminary data.</text>
</comment>
<reference evidence="1" key="1">
    <citation type="journal article" date="2022" name="bioRxiv">
        <title>Sequencing and chromosome-scale assembly of the giantPleurodeles waltlgenome.</title>
        <authorList>
            <person name="Brown T."/>
            <person name="Elewa A."/>
            <person name="Iarovenko S."/>
            <person name="Subramanian E."/>
            <person name="Araus A.J."/>
            <person name="Petzold A."/>
            <person name="Susuki M."/>
            <person name="Suzuki K.-i.T."/>
            <person name="Hayashi T."/>
            <person name="Toyoda A."/>
            <person name="Oliveira C."/>
            <person name="Osipova E."/>
            <person name="Leigh N.D."/>
            <person name="Simon A."/>
            <person name="Yun M.H."/>
        </authorList>
    </citation>
    <scope>NUCLEOTIDE SEQUENCE</scope>
    <source>
        <strain evidence="1">20211129_DDA</strain>
        <tissue evidence="1">Liver</tissue>
    </source>
</reference>
<organism evidence="1 2">
    <name type="scientific">Pleurodeles waltl</name>
    <name type="common">Iberian ribbed newt</name>
    <dbReference type="NCBI Taxonomy" id="8319"/>
    <lineage>
        <taxon>Eukaryota</taxon>
        <taxon>Metazoa</taxon>
        <taxon>Chordata</taxon>
        <taxon>Craniata</taxon>
        <taxon>Vertebrata</taxon>
        <taxon>Euteleostomi</taxon>
        <taxon>Amphibia</taxon>
        <taxon>Batrachia</taxon>
        <taxon>Caudata</taxon>
        <taxon>Salamandroidea</taxon>
        <taxon>Salamandridae</taxon>
        <taxon>Pleurodelinae</taxon>
        <taxon>Pleurodeles</taxon>
    </lineage>
</organism>
<proteinExistence type="predicted"/>
<dbReference type="AlphaFoldDB" id="A0AAV7RHY1"/>
<protein>
    <submittedName>
        <fullName evidence="1">Uncharacterized protein</fullName>
    </submittedName>
</protein>
<gene>
    <name evidence="1" type="ORF">NDU88_003907</name>
</gene>
<accession>A0AAV7RHY1</accession>
<dbReference type="Proteomes" id="UP001066276">
    <property type="component" value="Chromosome 5"/>
</dbReference>
<evidence type="ECO:0000313" key="1">
    <source>
        <dbReference type="EMBL" id="KAJ1151120.1"/>
    </source>
</evidence>
<name>A0AAV7RHY1_PLEWA</name>
<dbReference type="EMBL" id="JANPWB010000009">
    <property type="protein sequence ID" value="KAJ1151120.1"/>
    <property type="molecule type" value="Genomic_DNA"/>
</dbReference>
<keyword evidence="2" id="KW-1185">Reference proteome</keyword>
<sequence>MWRLCVAQHTRTPHLQAARCSGCAPQGGERSTGARRAGAPVNCEVQANGPLNIFCRGTGGTAFQKQIGKTRCCCSSHDLVTLLPKHTNQPPYVVDLHLSLMSQAIMEV</sequence>
<evidence type="ECO:0000313" key="2">
    <source>
        <dbReference type="Proteomes" id="UP001066276"/>
    </source>
</evidence>